<dbReference type="NCBIfam" id="TIGR02772">
    <property type="entry name" value="Ku_bact"/>
    <property type="match status" value="1"/>
</dbReference>
<gene>
    <name evidence="2" type="primary">ku</name>
    <name evidence="5" type="ORF">DI565_12050</name>
</gene>
<dbReference type="SUPFAM" id="SSF100939">
    <property type="entry name" value="SPOC domain-like"/>
    <property type="match status" value="1"/>
</dbReference>
<dbReference type="GO" id="GO:0006310">
    <property type="term" value="P:DNA recombination"/>
    <property type="evidence" value="ECO:0007669"/>
    <property type="project" value="UniProtKB-KW"/>
</dbReference>
<sequence>MARKATAKNSSGSSLKRSSKSEARSPQTSAASESAGSSRRPVWTGQIRLALVSVPIKLYPATKSGARLSFHQVHEPTGKRIRYEKVVPGVGPVKTNDIVKGFEVSSGRYVLIEEEELDALKIEAKKTMDLVQFVDAHEIDPIWFDRPYYAAADGDLSEEAYAVLRDALRATKKVGLGQFVMRGREYVGAIKPCGDGLLVETLRFADEVREGSPLFADVADEKPDPELLDLAKELIGRKAKAFNPEDFKDSYTVAVRKLIEAKQKKKGPIDIGEDELDDDRGAKVIDLVEALKRSVKGGERTPSAAAGTKPGAKSAGRRKAG</sequence>
<dbReference type="EMBL" id="QFPN01000006">
    <property type="protein sequence ID" value="PZQ14414.1"/>
    <property type="molecule type" value="Genomic_DNA"/>
</dbReference>
<evidence type="ECO:0000256" key="2">
    <source>
        <dbReference type="HAMAP-Rule" id="MF_01875"/>
    </source>
</evidence>
<feature type="compositionally biased region" description="Low complexity" evidence="3">
    <location>
        <begin position="29"/>
        <end position="38"/>
    </location>
</feature>
<dbReference type="PANTHER" id="PTHR41251:SF1">
    <property type="entry name" value="NON-HOMOLOGOUS END JOINING PROTEIN KU"/>
    <property type="match status" value="1"/>
</dbReference>
<dbReference type="AlphaFoldDB" id="A0A2W5KF88"/>
<comment type="function">
    <text evidence="2">With LigD forms a non-homologous end joining (NHEJ) DNA repair enzyme, which repairs dsDNA breaks with reduced fidelity. Binds linear dsDNA with 5'- and 3'- overhangs but not closed circular dsDNA nor ssDNA. Recruits and stimulates the ligase activity of LigD.</text>
</comment>
<dbReference type="SMART" id="SM00559">
    <property type="entry name" value="Ku78"/>
    <property type="match status" value="1"/>
</dbReference>
<keyword evidence="2" id="KW-0227">DNA damage</keyword>
<proteinExistence type="inferred from homology"/>
<organism evidence="5 6">
    <name type="scientific">Ancylobacter novellus</name>
    <name type="common">Thiobacillus novellus</name>
    <dbReference type="NCBI Taxonomy" id="921"/>
    <lineage>
        <taxon>Bacteria</taxon>
        <taxon>Pseudomonadati</taxon>
        <taxon>Pseudomonadota</taxon>
        <taxon>Alphaproteobacteria</taxon>
        <taxon>Hyphomicrobiales</taxon>
        <taxon>Xanthobacteraceae</taxon>
        <taxon>Ancylobacter</taxon>
    </lineage>
</organism>
<dbReference type="GO" id="GO:0003690">
    <property type="term" value="F:double-stranded DNA binding"/>
    <property type="evidence" value="ECO:0007669"/>
    <property type="project" value="UniProtKB-UniRule"/>
</dbReference>
<dbReference type="Proteomes" id="UP000249577">
    <property type="component" value="Unassembled WGS sequence"/>
</dbReference>
<feature type="domain" description="Ku" evidence="4">
    <location>
        <begin position="90"/>
        <end position="219"/>
    </location>
</feature>
<evidence type="ECO:0000256" key="3">
    <source>
        <dbReference type="SAM" id="MobiDB-lite"/>
    </source>
</evidence>
<comment type="subunit">
    <text evidence="2">Homodimer. Interacts with LigD.</text>
</comment>
<feature type="region of interest" description="Disordered" evidence="3">
    <location>
        <begin position="294"/>
        <end position="321"/>
    </location>
</feature>
<evidence type="ECO:0000256" key="1">
    <source>
        <dbReference type="ARBA" id="ARBA00023125"/>
    </source>
</evidence>
<reference evidence="5 6" key="1">
    <citation type="submission" date="2017-08" db="EMBL/GenBank/DDBJ databases">
        <title>Infants hospitalized years apart are colonized by the same room-sourced microbial strains.</title>
        <authorList>
            <person name="Brooks B."/>
            <person name="Olm M.R."/>
            <person name="Firek B.A."/>
            <person name="Baker R."/>
            <person name="Thomas B.C."/>
            <person name="Morowitz M.J."/>
            <person name="Banfield J.F."/>
        </authorList>
    </citation>
    <scope>NUCLEOTIDE SEQUENCE [LARGE SCALE GENOMIC DNA]</scope>
    <source>
        <strain evidence="5">S2_005_003_R2_43</strain>
    </source>
</reference>
<dbReference type="HAMAP" id="MF_01875">
    <property type="entry name" value="Prokaryotic_Ku"/>
    <property type="match status" value="1"/>
</dbReference>
<dbReference type="GO" id="GO:0006303">
    <property type="term" value="P:double-strand break repair via nonhomologous end joining"/>
    <property type="evidence" value="ECO:0007669"/>
    <property type="project" value="UniProtKB-UniRule"/>
</dbReference>
<dbReference type="PIRSF" id="PIRSF006493">
    <property type="entry name" value="Prok_Ku"/>
    <property type="match status" value="1"/>
</dbReference>
<dbReference type="InterPro" id="IPR016194">
    <property type="entry name" value="SPOC-like_C_dom_sf"/>
</dbReference>
<evidence type="ECO:0000313" key="6">
    <source>
        <dbReference type="Proteomes" id="UP000249577"/>
    </source>
</evidence>
<name>A0A2W5KF88_ANCNO</name>
<keyword evidence="2" id="KW-0233">DNA recombination</keyword>
<protein>
    <recommendedName>
        <fullName evidence="2">Non-homologous end joining protein Ku</fullName>
    </recommendedName>
</protein>
<feature type="region of interest" description="Disordered" evidence="3">
    <location>
        <begin position="1"/>
        <end position="38"/>
    </location>
</feature>
<evidence type="ECO:0000259" key="4">
    <source>
        <dbReference type="SMART" id="SM00559"/>
    </source>
</evidence>
<dbReference type="Gene3D" id="2.40.290.10">
    <property type="match status" value="1"/>
</dbReference>
<dbReference type="PANTHER" id="PTHR41251">
    <property type="entry name" value="NON-HOMOLOGOUS END JOINING PROTEIN KU"/>
    <property type="match status" value="1"/>
</dbReference>
<keyword evidence="2" id="KW-0234">DNA repair</keyword>
<accession>A0A2W5KF88</accession>
<dbReference type="InterPro" id="IPR006164">
    <property type="entry name" value="DNA_bd_Ku70/Ku80"/>
</dbReference>
<comment type="similarity">
    <text evidence="2">Belongs to the prokaryotic Ku family.</text>
</comment>
<dbReference type="CDD" id="cd00789">
    <property type="entry name" value="KU_like"/>
    <property type="match status" value="1"/>
</dbReference>
<comment type="caution">
    <text evidence="5">The sequence shown here is derived from an EMBL/GenBank/DDBJ whole genome shotgun (WGS) entry which is preliminary data.</text>
</comment>
<dbReference type="Pfam" id="PF02735">
    <property type="entry name" value="Ku"/>
    <property type="match status" value="1"/>
</dbReference>
<keyword evidence="1 2" id="KW-0238">DNA-binding</keyword>
<dbReference type="InterPro" id="IPR009187">
    <property type="entry name" value="Prok_Ku"/>
</dbReference>
<evidence type="ECO:0000313" key="5">
    <source>
        <dbReference type="EMBL" id="PZQ14414.1"/>
    </source>
</evidence>